<keyword evidence="5 7" id="KW-0472">Membrane</keyword>
<name>A0A2T9Z1D7_9FUNG</name>
<feature type="region of interest" description="Disordered" evidence="6">
    <location>
        <begin position="253"/>
        <end position="318"/>
    </location>
</feature>
<evidence type="ECO:0000256" key="1">
    <source>
        <dbReference type="ARBA" id="ARBA00004141"/>
    </source>
</evidence>
<evidence type="ECO:0000259" key="8">
    <source>
        <dbReference type="Pfam" id="PF08510"/>
    </source>
</evidence>
<evidence type="ECO:0000313" key="9">
    <source>
        <dbReference type="EMBL" id="PVU98407.1"/>
    </source>
</evidence>
<dbReference type="Proteomes" id="UP000245609">
    <property type="component" value="Unassembled WGS sequence"/>
</dbReference>
<feature type="transmembrane region" description="Helical" evidence="7">
    <location>
        <begin position="62"/>
        <end position="84"/>
    </location>
</feature>
<comment type="subcellular location">
    <subcellularLocation>
        <location evidence="1">Membrane</location>
        <topology evidence="1">Multi-pass membrane protein</topology>
    </subcellularLocation>
</comment>
<dbReference type="AlphaFoldDB" id="A0A2T9Z1D7"/>
<evidence type="ECO:0000256" key="7">
    <source>
        <dbReference type="SAM" id="Phobius"/>
    </source>
</evidence>
<dbReference type="InterPro" id="IPR052263">
    <property type="entry name" value="GPI_Anchor_Biosynth"/>
</dbReference>
<evidence type="ECO:0000256" key="2">
    <source>
        <dbReference type="ARBA" id="ARBA00005701"/>
    </source>
</evidence>
<feature type="transmembrane region" description="Helical" evidence="7">
    <location>
        <begin position="104"/>
        <end position="127"/>
    </location>
</feature>
<reference evidence="9 10" key="1">
    <citation type="journal article" date="2018" name="MBio">
        <title>Comparative Genomics Reveals the Core Gene Toolbox for the Fungus-Insect Symbiosis.</title>
        <authorList>
            <person name="Wang Y."/>
            <person name="Stata M."/>
            <person name="Wang W."/>
            <person name="Stajich J.E."/>
            <person name="White M.M."/>
            <person name="Moncalvo J.M."/>
        </authorList>
    </citation>
    <scope>NUCLEOTIDE SEQUENCE [LARGE SCALE GENOMIC DNA]</scope>
    <source>
        <strain evidence="9 10">SC-DP-2</strain>
    </source>
</reference>
<sequence>MKLEQIYRNPLKKNFKKPAPKNYREDPPKSTPFLQTKVTQIQHLLTLKSDENAVERVPSNEYYGFVIYLVSFAIFGVYLIWAYFPDSLLESLGISYYPDRYWALAIPAWIFTLAMFVYYFYFCYVLYCVDPLGSKWNFTDNFSQVPPDTLPLEFFAEELGGIPEITDLPIELLFSKNKNKKTIIWDSFQAQFTNHTKSRLVKSEMLARRIIQIRRFSALSIKLNAGKPPFETPGPIPLGDKSEREAVKSVIENRGKAEAEMTAEEAEEKRKDFERARNFRYESFPNDRNPKTGEIGGPKGPEPTRYGDWERFGRVSDF</sequence>
<dbReference type="OrthoDB" id="690928at2759"/>
<feature type="domain" description="PIG-P" evidence="8">
    <location>
        <begin position="60"/>
        <end position="171"/>
    </location>
</feature>
<dbReference type="PANTHER" id="PTHR46346">
    <property type="entry name" value="PHOSPHATIDYLINOSITOL N-ACETYLGLUCOSAMINYLTRANSFERASE SUBUNIT P"/>
    <property type="match status" value="1"/>
</dbReference>
<dbReference type="Pfam" id="PF08510">
    <property type="entry name" value="PIG-P"/>
    <property type="match status" value="1"/>
</dbReference>
<comment type="similarity">
    <text evidence="2">Belongs to the SDHAF4 family.</text>
</comment>
<dbReference type="InterPro" id="IPR012875">
    <property type="entry name" value="SDHF4"/>
</dbReference>
<proteinExistence type="inferred from homology"/>
<dbReference type="InterPro" id="IPR013717">
    <property type="entry name" value="PIG-P"/>
</dbReference>
<dbReference type="GO" id="GO:0016020">
    <property type="term" value="C:membrane"/>
    <property type="evidence" value="ECO:0007669"/>
    <property type="project" value="UniProtKB-SubCell"/>
</dbReference>
<feature type="compositionally biased region" description="Basic residues" evidence="6">
    <location>
        <begin position="10"/>
        <end position="19"/>
    </location>
</feature>
<dbReference type="GO" id="GO:0005783">
    <property type="term" value="C:endoplasmic reticulum"/>
    <property type="evidence" value="ECO:0007669"/>
    <property type="project" value="TreeGrafter"/>
</dbReference>
<dbReference type="GO" id="GO:0006506">
    <property type="term" value="P:GPI anchor biosynthetic process"/>
    <property type="evidence" value="ECO:0007669"/>
    <property type="project" value="TreeGrafter"/>
</dbReference>
<keyword evidence="10" id="KW-1185">Reference proteome</keyword>
<keyword evidence="4 7" id="KW-1133">Transmembrane helix</keyword>
<protein>
    <recommendedName>
        <fullName evidence="8">PIG-P domain-containing protein</fullName>
    </recommendedName>
</protein>
<evidence type="ECO:0000256" key="6">
    <source>
        <dbReference type="SAM" id="MobiDB-lite"/>
    </source>
</evidence>
<evidence type="ECO:0000256" key="5">
    <source>
        <dbReference type="ARBA" id="ARBA00023136"/>
    </source>
</evidence>
<accession>A0A2T9Z1D7</accession>
<keyword evidence="3 7" id="KW-0812">Transmembrane</keyword>
<evidence type="ECO:0000313" key="10">
    <source>
        <dbReference type="Proteomes" id="UP000245609"/>
    </source>
</evidence>
<organism evidence="9 10">
    <name type="scientific">Smittium megazygosporum</name>
    <dbReference type="NCBI Taxonomy" id="133381"/>
    <lineage>
        <taxon>Eukaryota</taxon>
        <taxon>Fungi</taxon>
        <taxon>Fungi incertae sedis</taxon>
        <taxon>Zoopagomycota</taxon>
        <taxon>Kickxellomycotina</taxon>
        <taxon>Harpellomycetes</taxon>
        <taxon>Harpellales</taxon>
        <taxon>Legeriomycetaceae</taxon>
        <taxon>Smittium</taxon>
    </lineage>
</organism>
<dbReference type="STRING" id="133381.A0A2T9Z1D7"/>
<feature type="region of interest" description="Disordered" evidence="6">
    <location>
        <begin position="1"/>
        <end position="31"/>
    </location>
</feature>
<evidence type="ECO:0000256" key="4">
    <source>
        <dbReference type="ARBA" id="ARBA00022989"/>
    </source>
</evidence>
<feature type="compositionally biased region" description="Basic and acidic residues" evidence="6">
    <location>
        <begin position="267"/>
        <end position="280"/>
    </location>
</feature>
<comment type="caution">
    <text evidence="9">The sequence shown here is derived from an EMBL/GenBank/DDBJ whole genome shotgun (WGS) entry which is preliminary data.</text>
</comment>
<dbReference type="Pfam" id="PF07896">
    <property type="entry name" value="DUF1674"/>
    <property type="match status" value="1"/>
</dbReference>
<feature type="compositionally biased region" description="Basic and acidic residues" evidence="6">
    <location>
        <begin position="305"/>
        <end position="318"/>
    </location>
</feature>
<dbReference type="PANTHER" id="PTHR46346:SF1">
    <property type="entry name" value="PHOSPHATIDYLINOSITOL N-ACETYLGLUCOSAMINYLTRANSFERASE SUBUNIT P"/>
    <property type="match status" value="1"/>
</dbReference>
<gene>
    <name evidence="9" type="ORF">BB560_005673</name>
</gene>
<evidence type="ECO:0000256" key="3">
    <source>
        <dbReference type="ARBA" id="ARBA00022692"/>
    </source>
</evidence>
<dbReference type="EMBL" id="MBFS01002379">
    <property type="protein sequence ID" value="PVU98407.1"/>
    <property type="molecule type" value="Genomic_DNA"/>
</dbReference>